<protein>
    <submittedName>
        <fullName evidence="4">Bacterial Ig-like domain (Group 2)</fullName>
    </submittedName>
</protein>
<dbReference type="InterPro" id="IPR007110">
    <property type="entry name" value="Ig-like_dom"/>
</dbReference>
<feature type="domain" description="Ig-like" evidence="3">
    <location>
        <begin position="768"/>
        <end position="864"/>
    </location>
</feature>
<keyword evidence="2" id="KW-0732">Signal</keyword>
<evidence type="ECO:0000256" key="1">
    <source>
        <dbReference type="SAM" id="MobiDB-lite"/>
    </source>
</evidence>
<comment type="caution">
    <text evidence="4">The sequence shown here is derived from an EMBL/GenBank/DDBJ whole genome shotgun (WGS) entry which is preliminary data.</text>
</comment>
<organism evidence="4 5">
    <name type="scientific">Clostridium ragsdalei P11</name>
    <dbReference type="NCBI Taxonomy" id="1353534"/>
    <lineage>
        <taxon>Bacteria</taxon>
        <taxon>Bacillati</taxon>
        <taxon>Bacillota</taxon>
        <taxon>Clostridia</taxon>
        <taxon>Eubacteriales</taxon>
        <taxon>Clostridiaceae</taxon>
        <taxon>Clostridium</taxon>
    </lineage>
</organism>
<proteinExistence type="predicted"/>
<dbReference type="CDD" id="cd00688">
    <property type="entry name" value="ISOPREN_C2_like"/>
    <property type="match status" value="1"/>
</dbReference>
<feature type="chain" id="PRO_5039668720" evidence="2">
    <location>
        <begin position="23"/>
        <end position="968"/>
    </location>
</feature>
<dbReference type="InterPro" id="IPR032675">
    <property type="entry name" value="LRR_dom_sf"/>
</dbReference>
<dbReference type="PANTHER" id="PTHR45661">
    <property type="entry name" value="SURFACE ANTIGEN"/>
    <property type="match status" value="1"/>
</dbReference>
<dbReference type="SUPFAM" id="SSF48239">
    <property type="entry name" value="Terpenoid cyclases/Protein prenyltransferases"/>
    <property type="match status" value="1"/>
</dbReference>
<dbReference type="SMART" id="SM00635">
    <property type="entry name" value="BID_2"/>
    <property type="match status" value="3"/>
</dbReference>
<dbReference type="Pfam" id="PF13306">
    <property type="entry name" value="LRR_5"/>
    <property type="match status" value="1"/>
</dbReference>
<dbReference type="Gene3D" id="1.50.10.20">
    <property type="match status" value="1"/>
</dbReference>
<dbReference type="InterPro" id="IPR026906">
    <property type="entry name" value="LRR_5"/>
</dbReference>
<dbReference type="InterPro" id="IPR008930">
    <property type="entry name" value="Terpenoid_cyclase/PrenylTrfase"/>
</dbReference>
<reference evidence="4 5" key="1">
    <citation type="journal article" date="2012" name="Front. Microbiol.">
        <title>Draft Genome Sequence of the Virulent Strain 01-B526 of the Fish Pathogen Aeromonas salmonicida.</title>
        <authorList>
            <person name="Charette S.J."/>
            <person name="Brochu F."/>
            <person name="Boyle B."/>
            <person name="Filion G."/>
            <person name="Tanaka K.H."/>
            <person name="Derome N."/>
        </authorList>
    </citation>
    <scope>NUCLEOTIDE SEQUENCE [LARGE SCALE GENOMIC DNA]</scope>
    <source>
        <strain evidence="4 5">P11</strain>
    </source>
</reference>
<dbReference type="PROSITE" id="PS50835">
    <property type="entry name" value="IG_LIKE"/>
    <property type="match status" value="1"/>
</dbReference>
<dbReference type="Gene3D" id="3.80.10.10">
    <property type="entry name" value="Ribonuclease Inhibitor"/>
    <property type="match status" value="1"/>
</dbReference>
<name>A0A1A6AMG9_9CLOT</name>
<dbReference type="SUPFAM" id="SSF49373">
    <property type="entry name" value="Invasin/intimin cell-adhesion fragments"/>
    <property type="match status" value="3"/>
</dbReference>
<evidence type="ECO:0000259" key="3">
    <source>
        <dbReference type="PROSITE" id="PS50835"/>
    </source>
</evidence>
<dbReference type="EMBL" id="LROS01000044">
    <property type="protein sequence ID" value="OBR91255.1"/>
    <property type="molecule type" value="Genomic_DNA"/>
</dbReference>
<evidence type="ECO:0000256" key="2">
    <source>
        <dbReference type="SAM" id="SignalP"/>
    </source>
</evidence>
<feature type="region of interest" description="Disordered" evidence="1">
    <location>
        <begin position="38"/>
        <end position="57"/>
    </location>
</feature>
<evidence type="ECO:0000313" key="5">
    <source>
        <dbReference type="Proteomes" id="UP000093954"/>
    </source>
</evidence>
<dbReference type="AlphaFoldDB" id="A0A1A6AMG9"/>
<dbReference type="Proteomes" id="UP000093954">
    <property type="component" value="Unassembled WGS sequence"/>
</dbReference>
<dbReference type="InterPro" id="IPR003343">
    <property type="entry name" value="Big_2"/>
</dbReference>
<dbReference type="RefSeq" id="WP_065079284.1">
    <property type="nucleotide sequence ID" value="NZ_LROS01000044.1"/>
</dbReference>
<dbReference type="SUPFAM" id="SSF52058">
    <property type="entry name" value="L domain-like"/>
    <property type="match status" value="1"/>
</dbReference>
<sequence>MLKKKIKMLICVSMVCSTFVTVDLLGLNHTYAEASNTGTSVASATQEPTTDSSQGINITNTTLKSKLGQAAGKGSDYTGDLTAVDLASIKGEVDLSNSNITDSDMAVMKYLTGVTSINLSNNTAITYAGFDQKYFDWTTAKSLNFSGCKGIVYSVDNMASLSTRGQFYNCGNLKSIVLPENITNIMPSMFDGCTGLTSITIPTKTLIGTSAFMGCTNLANVTLQDGVTGIGSRSFMSCPSLKYIKLPGNINQSGLQDSFTGDTGLVIDARGTTLTSAYEDRWGDITGLTYLYGQDGKLSSSTLSLKTGEAQTITSEIPSDKTITWGSTDTSVVTVSDKGEVTGVKPGTAYVYAKASDSTYSGLCSVTVTQGTLVTKVTKIDLDKTSASLKEGDTLQLTPTITPKDATNQKVNWTSSDTSIATVDANGKVTAVKAGTADITAASDDNKDITTKCSITVTSASQSGDYISTINGLIDGISPTFETRTDDAWHMFDLIKAGKAIPESYLTDQENKIKQDPNYLLTGSGDYVKDDIQKCEGITLTVIAAGKDPTNFGGINLIEKIYDSKTLSQDIMGLGNEVNWAYALITLNSGKFNVPDTAPWTRANLIQKLLSKQKSDGGWNTNSWPPTIGSMSSTTAIVMTALAPYYSTNADVKTALDKAIQLLENRQTPDGGFDATSNASSNTSMTASTIMGLCAMGIDPVTDSRFVKNGKNPVDVLLSSAASDKTGFMYNGYNDPGTTAAGFTGITAYKLFKEGKGSMYNFVPQDAPVTKVTKIDLDKTSASVEKGSTVQLTATVAPEDATNKNMKWTSDKTDIAAVDNTGKVTGLAAGTATITATTEDGGKTASCTVTVTDNSKEDKSMQITTDLAKGTTFKLGNDAKISINVKNNSTETQEASLILSLFNKDNNKFISCVSAHKNIPVGDSADLTGSMKLPTQGNYEIRAFVWNNLDDMKPISDVITIPISDTGK</sequence>
<gene>
    <name evidence="4" type="ORF">CLRAG_31970</name>
</gene>
<feature type="signal peptide" evidence="2">
    <location>
        <begin position="1"/>
        <end position="22"/>
    </location>
</feature>
<dbReference type="Pfam" id="PF02368">
    <property type="entry name" value="Big_2"/>
    <property type="match status" value="3"/>
</dbReference>
<accession>A0A1A6AMG9</accession>
<dbReference type="PATRIC" id="fig|1353534.3.peg.3245"/>
<dbReference type="PANTHER" id="PTHR45661:SF3">
    <property type="entry name" value="IG-LIKE DOMAIN-CONTAINING PROTEIN"/>
    <property type="match status" value="1"/>
</dbReference>
<keyword evidence="5" id="KW-1185">Reference proteome</keyword>
<evidence type="ECO:0000313" key="4">
    <source>
        <dbReference type="EMBL" id="OBR91255.1"/>
    </source>
</evidence>
<dbReference type="Gene3D" id="2.60.40.1080">
    <property type="match status" value="3"/>
</dbReference>
<dbReference type="InterPro" id="IPR008964">
    <property type="entry name" value="Invasin/intimin_cell_adhesion"/>
</dbReference>
<dbReference type="InterPro" id="IPR053139">
    <property type="entry name" value="Surface_bspA-like"/>
</dbReference>